<evidence type="ECO:0000313" key="4">
    <source>
        <dbReference type="Proteomes" id="UP000324973"/>
    </source>
</evidence>
<evidence type="ECO:0000256" key="2">
    <source>
        <dbReference type="SAM" id="SignalP"/>
    </source>
</evidence>
<feature type="compositionally biased region" description="Low complexity" evidence="1">
    <location>
        <begin position="407"/>
        <end position="417"/>
    </location>
</feature>
<dbReference type="AlphaFoldDB" id="A0A5D4XS15"/>
<dbReference type="OrthoDB" id="5970887at2"/>
<sequence length="510" mass="54511">MPRPSLLGLACAAALAAGPSLAATPVVTDLGADNYVQAVSDDGGVVVGMQVRFDVDPAGNGVTRWTAAGGTRVIGGLASGRPDVSADGRTIGATVMADRPIAAFWTESGGWKTLAEQNMIPPLPGWETHANAISANGTRLTGFTVPSPVDYYQYRGFSYNPDDAIDRWVDFGWAELPMLRKGTYSEATDTSTDGLVQVGISTTGFSSAYHAVIWEQGDIRQLRDAAGTALDAGTLRCNADCSVIAGGGGGYSAFEPVLAWRYLRSERGDRVCHFNPHQGVNRTALRYQSYATSASGNVIAGSYYFDDVPPDGGWARNVAKGFLWIGTETGGTMHDLQTYLRGLGQRAFDDWAEVEVTGMSADGRYLVGWGIDASETVRGWRVDFGATPRATGPRADYTSCPPRTKPPRTQALAAADAPQRDQARYEDQPSGEFGTGRGQRYFVEPHGARLLGGARRDRLQALLPLGGGRYLDRSSGMLIAFTRDREGMVTGLHARRGMAGAGLRLPRKPD</sequence>
<feature type="compositionally biased region" description="Basic and acidic residues" evidence="1">
    <location>
        <begin position="418"/>
        <end position="427"/>
    </location>
</feature>
<feature type="chain" id="PRO_5022703181" description="Extracellular repeat, HAF family" evidence="2">
    <location>
        <begin position="23"/>
        <end position="510"/>
    </location>
</feature>
<keyword evidence="2" id="KW-0732">Signal</keyword>
<gene>
    <name evidence="3" type="ORF">FZO89_09925</name>
</gene>
<feature type="region of interest" description="Disordered" evidence="1">
    <location>
        <begin position="391"/>
        <end position="439"/>
    </location>
</feature>
<dbReference type="EMBL" id="VTFT01000001">
    <property type="protein sequence ID" value="TYT26551.1"/>
    <property type="molecule type" value="Genomic_DNA"/>
</dbReference>
<dbReference type="RefSeq" id="WP_149103102.1">
    <property type="nucleotide sequence ID" value="NZ_VTFT01000001.1"/>
</dbReference>
<name>A0A5D4XS15_9GAMM</name>
<organism evidence="3 4">
    <name type="scientific">Luteimonas viscosa</name>
    <dbReference type="NCBI Taxonomy" id="1132694"/>
    <lineage>
        <taxon>Bacteria</taxon>
        <taxon>Pseudomonadati</taxon>
        <taxon>Pseudomonadota</taxon>
        <taxon>Gammaproteobacteria</taxon>
        <taxon>Lysobacterales</taxon>
        <taxon>Lysobacteraceae</taxon>
        <taxon>Luteimonas</taxon>
    </lineage>
</organism>
<protein>
    <recommendedName>
        <fullName evidence="5">Extracellular repeat, HAF family</fullName>
    </recommendedName>
</protein>
<evidence type="ECO:0000256" key="1">
    <source>
        <dbReference type="SAM" id="MobiDB-lite"/>
    </source>
</evidence>
<comment type="caution">
    <text evidence="3">The sequence shown here is derived from an EMBL/GenBank/DDBJ whole genome shotgun (WGS) entry which is preliminary data.</text>
</comment>
<proteinExistence type="predicted"/>
<reference evidence="3 4" key="1">
    <citation type="submission" date="2019-08" db="EMBL/GenBank/DDBJ databases">
        <title>Luteimonas viscosus sp. nov., isolated from soil of a sunflower field.</title>
        <authorList>
            <person name="Jianli Z."/>
            <person name="Ying Z."/>
        </authorList>
    </citation>
    <scope>NUCLEOTIDE SEQUENCE [LARGE SCALE GENOMIC DNA]</scope>
    <source>
        <strain evidence="3 4">XBU10</strain>
    </source>
</reference>
<evidence type="ECO:0000313" key="3">
    <source>
        <dbReference type="EMBL" id="TYT26551.1"/>
    </source>
</evidence>
<keyword evidence="4" id="KW-1185">Reference proteome</keyword>
<feature type="signal peptide" evidence="2">
    <location>
        <begin position="1"/>
        <end position="22"/>
    </location>
</feature>
<evidence type="ECO:0008006" key="5">
    <source>
        <dbReference type="Google" id="ProtNLM"/>
    </source>
</evidence>
<accession>A0A5D4XS15</accession>
<dbReference type="Proteomes" id="UP000324973">
    <property type="component" value="Unassembled WGS sequence"/>
</dbReference>